<dbReference type="EMBL" id="FOSQ01000005">
    <property type="protein sequence ID" value="SFK65117.1"/>
    <property type="molecule type" value="Genomic_DNA"/>
</dbReference>
<dbReference type="SUPFAM" id="SSF53187">
    <property type="entry name" value="Zn-dependent exopeptidases"/>
    <property type="match status" value="1"/>
</dbReference>
<feature type="region of interest" description="Disordered" evidence="1">
    <location>
        <begin position="79"/>
        <end position="102"/>
    </location>
</feature>
<accession>A0A1I4BAG9</accession>
<evidence type="ECO:0000313" key="3">
    <source>
        <dbReference type="Proteomes" id="UP000199473"/>
    </source>
</evidence>
<dbReference type="PANTHER" id="PTHR11014:SF63">
    <property type="entry name" value="METALLOPEPTIDASE, PUTATIVE (AFU_ORTHOLOGUE AFUA_6G09600)-RELATED"/>
    <property type="match status" value="1"/>
</dbReference>
<keyword evidence="3" id="KW-1185">Reference proteome</keyword>
<dbReference type="PANTHER" id="PTHR11014">
    <property type="entry name" value="PEPTIDASE M20 FAMILY MEMBER"/>
    <property type="match status" value="1"/>
</dbReference>
<evidence type="ECO:0000313" key="2">
    <source>
        <dbReference type="EMBL" id="SFK65117.1"/>
    </source>
</evidence>
<protein>
    <submittedName>
        <fullName evidence="2">Amidohydrolase/hippurate hydrolase</fullName>
    </submittedName>
</protein>
<organism evidence="2 3">
    <name type="scientific">Falsiroseomonas stagni DSM 19981</name>
    <dbReference type="NCBI Taxonomy" id="1123062"/>
    <lineage>
        <taxon>Bacteria</taxon>
        <taxon>Pseudomonadati</taxon>
        <taxon>Pseudomonadota</taxon>
        <taxon>Alphaproteobacteria</taxon>
        <taxon>Acetobacterales</taxon>
        <taxon>Roseomonadaceae</taxon>
        <taxon>Falsiroseomonas</taxon>
    </lineage>
</organism>
<dbReference type="RefSeq" id="WP_408735407.1">
    <property type="nucleotide sequence ID" value="NZ_FOSQ01000005.1"/>
</dbReference>
<evidence type="ECO:0000256" key="1">
    <source>
        <dbReference type="SAM" id="MobiDB-lite"/>
    </source>
</evidence>
<keyword evidence="2" id="KW-0378">Hydrolase</keyword>
<dbReference type="GO" id="GO:0016787">
    <property type="term" value="F:hydrolase activity"/>
    <property type="evidence" value="ECO:0007669"/>
    <property type="project" value="UniProtKB-KW"/>
</dbReference>
<dbReference type="STRING" id="1123062.SAMN02745775_10577"/>
<sequence>MIEAWQAWQPELAANRRDTHAHPELGMEEVRTSALVARYLEGLGIEVATGIGKLGVAATIRGSLPGQRVIGLRADMDAPPIEEATGKPRGVDDAGADACLRP</sequence>
<dbReference type="InterPro" id="IPR017439">
    <property type="entry name" value="Amidohydrolase"/>
</dbReference>
<dbReference type="Gene3D" id="3.40.630.10">
    <property type="entry name" value="Zn peptidases"/>
    <property type="match status" value="1"/>
</dbReference>
<reference evidence="2 3" key="1">
    <citation type="submission" date="2016-10" db="EMBL/GenBank/DDBJ databases">
        <authorList>
            <person name="de Groot N.N."/>
        </authorList>
    </citation>
    <scope>NUCLEOTIDE SEQUENCE [LARGE SCALE GENOMIC DNA]</scope>
    <source>
        <strain evidence="2 3">DSM 19981</strain>
    </source>
</reference>
<gene>
    <name evidence="2" type="ORF">SAMN02745775_10577</name>
</gene>
<dbReference type="AlphaFoldDB" id="A0A1I4BAG9"/>
<proteinExistence type="predicted"/>
<dbReference type="Proteomes" id="UP000199473">
    <property type="component" value="Unassembled WGS sequence"/>
</dbReference>
<name>A0A1I4BAG9_9PROT</name>